<feature type="non-terminal residue" evidence="1">
    <location>
        <position position="1"/>
    </location>
</feature>
<organism evidence="1 2">
    <name type="scientific">Ixodes persulcatus</name>
    <name type="common">Taiga tick</name>
    <dbReference type="NCBI Taxonomy" id="34615"/>
    <lineage>
        <taxon>Eukaryota</taxon>
        <taxon>Metazoa</taxon>
        <taxon>Ecdysozoa</taxon>
        <taxon>Arthropoda</taxon>
        <taxon>Chelicerata</taxon>
        <taxon>Arachnida</taxon>
        <taxon>Acari</taxon>
        <taxon>Parasitiformes</taxon>
        <taxon>Ixodida</taxon>
        <taxon>Ixodoidea</taxon>
        <taxon>Ixodidae</taxon>
        <taxon>Ixodinae</taxon>
        <taxon>Ixodes</taxon>
    </lineage>
</organism>
<dbReference type="EMBL" id="JABSTQ010007370">
    <property type="protein sequence ID" value="KAG0435813.1"/>
    <property type="molecule type" value="Genomic_DNA"/>
</dbReference>
<keyword evidence="2" id="KW-1185">Reference proteome</keyword>
<evidence type="ECO:0000313" key="1">
    <source>
        <dbReference type="EMBL" id="KAG0435813.1"/>
    </source>
</evidence>
<sequence length="77" mass="8628">IDRDGPDYNGGSQGYVYSDHLLTKDYDMSIEVRRSLGLDTGRERLVEPRCRELVPSSLSVSPSNGDRSRTRRRGVSA</sequence>
<proteinExistence type="predicted"/>
<reference evidence="1 2" key="1">
    <citation type="journal article" date="2020" name="Cell">
        <title>Large-Scale Comparative Analyses of Tick Genomes Elucidate Their Genetic Diversity and Vector Capacities.</title>
        <authorList>
            <consortium name="Tick Genome and Microbiome Consortium (TIGMIC)"/>
            <person name="Jia N."/>
            <person name="Wang J."/>
            <person name="Shi W."/>
            <person name="Du L."/>
            <person name="Sun Y."/>
            <person name="Zhan W."/>
            <person name="Jiang J.F."/>
            <person name="Wang Q."/>
            <person name="Zhang B."/>
            <person name="Ji P."/>
            <person name="Bell-Sakyi L."/>
            <person name="Cui X.M."/>
            <person name="Yuan T.T."/>
            <person name="Jiang B.G."/>
            <person name="Yang W.F."/>
            <person name="Lam T.T."/>
            <person name="Chang Q.C."/>
            <person name="Ding S.J."/>
            <person name="Wang X.J."/>
            <person name="Zhu J.G."/>
            <person name="Ruan X.D."/>
            <person name="Zhao L."/>
            <person name="Wei J.T."/>
            <person name="Ye R.Z."/>
            <person name="Que T.C."/>
            <person name="Du C.H."/>
            <person name="Zhou Y.H."/>
            <person name="Cheng J.X."/>
            <person name="Dai P.F."/>
            <person name="Guo W.B."/>
            <person name="Han X.H."/>
            <person name="Huang E.J."/>
            <person name="Li L.F."/>
            <person name="Wei W."/>
            <person name="Gao Y.C."/>
            <person name="Liu J.Z."/>
            <person name="Shao H.Z."/>
            <person name="Wang X."/>
            <person name="Wang C.C."/>
            <person name="Yang T.C."/>
            <person name="Huo Q.B."/>
            <person name="Li W."/>
            <person name="Chen H.Y."/>
            <person name="Chen S.E."/>
            <person name="Zhou L.G."/>
            <person name="Ni X.B."/>
            <person name="Tian J.H."/>
            <person name="Sheng Y."/>
            <person name="Liu T."/>
            <person name="Pan Y.S."/>
            <person name="Xia L.Y."/>
            <person name="Li J."/>
            <person name="Zhao F."/>
            <person name="Cao W.C."/>
        </authorList>
    </citation>
    <scope>NUCLEOTIDE SEQUENCE [LARGE SCALE GENOMIC DNA]</scope>
    <source>
        <strain evidence="1">Iper-2018</strain>
    </source>
</reference>
<gene>
    <name evidence="1" type="ORF">HPB47_018309</name>
</gene>
<name>A0AC60QL35_IXOPE</name>
<comment type="caution">
    <text evidence="1">The sequence shown here is derived from an EMBL/GenBank/DDBJ whole genome shotgun (WGS) entry which is preliminary data.</text>
</comment>
<dbReference type="Proteomes" id="UP000805193">
    <property type="component" value="Unassembled WGS sequence"/>
</dbReference>
<accession>A0AC60QL35</accession>
<evidence type="ECO:0000313" key="2">
    <source>
        <dbReference type="Proteomes" id="UP000805193"/>
    </source>
</evidence>
<protein>
    <submittedName>
        <fullName evidence="1">Uncharacterized protein</fullName>
    </submittedName>
</protein>